<dbReference type="EMBL" id="CAQM01000554">
    <property type="protein sequence ID" value="CCQ62679.1"/>
    <property type="molecule type" value="Genomic_DNA"/>
</dbReference>
<reference evidence="2 3" key="2">
    <citation type="submission" date="2013-09" db="EMBL/GenBank/DDBJ databases">
        <title>Whole genome comparison of six Crocosphaera watsonii strains with differing phenotypes.</title>
        <authorList>
            <person name="Bench S.R."/>
            <person name="Heller P."/>
            <person name="Frank I."/>
            <person name="Arciniega M."/>
            <person name="Shilova I.N."/>
            <person name="Zehr J.P."/>
        </authorList>
    </citation>
    <scope>NUCLEOTIDE SEQUENCE [LARGE SCALE GENOMIC DNA]</scope>
    <source>
        <strain evidence="2 3">WH 0401</strain>
    </source>
</reference>
<name>T2JCA7_CROWT</name>
<dbReference type="EC" id="1.15.1.1" evidence="2"/>
<keyword evidence="2" id="KW-0560">Oxidoreductase</keyword>
<evidence type="ECO:0000313" key="2">
    <source>
        <dbReference type="EMBL" id="CCQ62679.1"/>
    </source>
</evidence>
<dbReference type="PANTHER" id="PTHR43595">
    <property type="entry name" value="37S RIBOSOMAL PROTEIN S26, MITOCHONDRIAL"/>
    <property type="match status" value="1"/>
</dbReference>
<dbReference type="PROSITE" id="PS00088">
    <property type="entry name" value="SOD_MN"/>
    <property type="match status" value="1"/>
</dbReference>
<dbReference type="GO" id="GO:0004784">
    <property type="term" value="F:superoxide dismutase activity"/>
    <property type="evidence" value="ECO:0007669"/>
    <property type="project" value="UniProtKB-EC"/>
</dbReference>
<proteinExistence type="predicted"/>
<feature type="domain" description="Manganese/iron superoxide dismutase C-terminal" evidence="1">
    <location>
        <begin position="4"/>
        <end position="44"/>
    </location>
</feature>
<dbReference type="GO" id="GO:0005737">
    <property type="term" value="C:cytoplasm"/>
    <property type="evidence" value="ECO:0007669"/>
    <property type="project" value="TreeGrafter"/>
</dbReference>
<reference evidence="2 3" key="1">
    <citation type="submission" date="2013-01" db="EMBL/GenBank/DDBJ databases">
        <authorList>
            <person name="Bench S."/>
        </authorList>
    </citation>
    <scope>NUCLEOTIDE SEQUENCE [LARGE SCALE GENOMIC DNA]</scope>
    <source>
        <strain evidence="2 3">WH 0401</strain>
    </source>
</reference>
<dbReference type="Pfam" id="PF02777">
    <property type="entry name" value="Sod_Fe_C"/>
    <property type="match status" value="1"/>
</dbReference>
<dbReference type="GO" id="GO:0046872">
    <property type="term" value="F:metal ion binding"/>
    <property type="evidence" value="ECO:0007669"/>
    <property type="project" value="InterPro"/>
</dbReference>
<dbReference type="SUPFAM" id="SSF54719">
    <property type="entry name" value="Fe,Mn superoxide dismutase (SOD), C-terminal domain"/>
    <property type="match status" value="1"/>
</dbReference>
<sequence>MEGKYPILGTDVWEHAYYLNYKNSRGSYVDAWWNTINWDEVNARFKESQTV</sequence>
<evidence type="ECO:0000313" key="3">
    <source>
        <dbReference type="Proteomes" id="UP000018198"/>
    </source>
</evidence>
<dbReference type="InterPro" id="IPR019832">
    <property type="entry name" value="Mn/Fe_SOD_C"/>
</dbReference>
<dbReference type="PANTHER" id="PTHR43595:SF2">
    <property type="entry name" value="SMALL RIBOSOMAL SUBUNIT PROTEIN MS42"/>
    <property type="match status" value="1"/>
</dbReference>
<comment type="caution">
    <text evidence="2">The sequence shown here is derived from an EMBL/GenBank/DDBJ whole genome shotgun (WGS) entry which is preliminary data.</text>
</comment>
<dbReference type="InterPro" id="IPR019833">
    <property type="entry name" value="Mn/Fe_SOD_BS"/>
</dbReference>
<accession>T2JCA7</accession>
<protein>
    <submittedName>
        <fullName evidence="2">Superoxide dismutase</fullName>
        <ecNumber evidence="2">1.15.1.1</ecNumber>
    </submittedName>
</protein>
<dbReference type="AlphaFoldDB" id="T2JCA7"/>
<gene>
    <name evidence="2" type="ORF">CWATWH0401_3965</name>
</gene>
<dbReference type="Gene3D" id="3.55.40.20">
    <property type="entry name" value="Iron/manganese superoxide dismutase, C-terminal domain"/>
    <property type="match status" value="1"/>
</dbReference>
<evidence type="ECO:0000259" key="1">
    <source>
        <dbReference type="Pfam" id="PF02777"/>
    </source>
</evidence>
<dbReference type="InterPro" id="IPR036314">
    <property type="entry name" value="SOD_C_sf"/>
</dbReference>
<dbReference type="Proteomes" id="UP000018198">
    <property type="component" value="Unassembled WGS sequence"/>
</dbReference>
<organism evidence="2 3">
    <name type="scientific">Crocosphaera watsonii WH 0401</name>
    <dbReference type="NCBI Taxonomy" id="555881"/>
    <lineage>
        <taxon>Bacteria</taxon>
        <taxon>Bacillati</taxon>
        <taxon>Cyanobacteriota</taxon>
        <taxon>Cyanophyceae</taxon>
        <taxon>Oscillatoriophycideae</taxon>
        <taxon>Chroococcales</taxon>
        <taxon>Aphanothecaceae</taxon>
        <taxon>Crocosphaera</taxon>
    </lineage>
</organism>